<name>A0A4Y7UED5_9FLAO</name>
<evidence type="ECO:0000313" key="1">
    <source>
        <dbReference type="EMBL" id="TEB44308.1"/>
    </source>
</evidence>
<accession>A0A4Y7UED5</accession>
<dbReference type="EMBL" id="QWDN01000003">
    <property type="protein sequence ID" value="TEB44308.1"/>
    <property type="molecule type" value="Genomic_DNA"/>
</dbReference>
<reference evidence="1 2" key="1">
    <citation type="journal article" date="2018" name="Syst. Appl. Microbiol.">
        <title>Flavobacterium circumlabens sp. nov. and Flavobacterium cupreum sp. nov., two psychrotrophic species isolated from Antarctic environmental samples.</title>
        <authorList>
            <person name="Kralova S."/>
            <person name="Busse H.J."/>
            <person name="Svec P."/>
            <person name="Maslanova I."/>
            <person name="Stankova E."/>
            <person name="Bartak M."/>
            <person name="Sedlacek I."/>
        </authorList>
    </citation>
    <scope>NUCLEOTIDE SEQUENCE [LARGE SCALE GENOMIC DNA]</scope>
    <source>
        <strain evidence="1 2">CCM 8828</strain>
    </source>
</reference>
<dbReference type="AlphaFoldDB" id="A0A4Y7UED5"/>
<evidence type="ECO:0000313" key="2">
    <source>
        <dbReference type="Proteomes" id="UP000298340"/>
    </source>
</evidence>
<protein>
    <submittedName>
        <fullName evidence="1">Uncharacterized protein</fullName>
    </submittedName>
</protein>
<proteinExistence type="predicted"/>
<comment type="caution">
    <text evidence="1">The sequence shown here is derived from an EMBL/GenBank/DDBJ whole genome shotgun (WGS) entry which is preliminary data.</text>
</comment>
<dbReference type="Proteomes" id="UP000298340">
    <property type="component" value="Unassembled WGS sequence"/>
</dbReference>
<gene>
    <name evidence="1" type="ORF">D0809_11160</name>
</gene>
<organism evidence="1 2">
    <name type="scientific">Flavobacterium circumlabens</name>
    <dbReference type="NCBI Taxonomy" id="2133765"/>
    <lineage>
        <taxon>Bacteria</taxon>
        <taxon>Pseudomonadati</taxon>
        <taxon>Bacteroidota</taxon>
        <taxon>Flavobacteriia</taxon>
        <taxon>Flavobacteriales</taxon>
        <taxon>Flavobacteriaceae</taxon>
        <taxon>Flavobacterium</taxon>
    </lineage>
</organism>
<sequence length="62" mass="7079">MESRFLFKKFILKPILKIAEPKHVERAIKVIDMSKENCRAAKAVSTLISLEPNIIVEAREAL</sequence>